<protein>
    <submittedName>
        <fullName evidence="2">Uncharacterized protein</fullName>
    </submittedName>
</protein>
<evidence type="ECO:0000313" key="2">
    <source>
        <dbReference type="EMBL" id="MPC51096.1"/>
    </source>
</evidence>
<dbReference type="AlphaFoldDB" id="A0A5B7FZP7"/>
<reference evidence="2 3" key="1">
    <citation type="submission" date="2019-05" db="EMBL/GenBank/DDBJ databases">
        <title>Another draft genome of Portunus trituberculatus and its Hox gene families provides insights of decapod evolution.</title>
        <authorList>
            <person name="Jeong J.-H."/>
            <person name="Song I."/>
            <person name="Kim S."/>
            <person name="Choi T."/>
            <person name="Kim D."/>
            <person name="Ryu S."/>
            <person name="Kim W."/>
        </authorList>
    </citation>
    <scope>NUCLEOTIDE SEQUENCE [LARGE SCALE GENOMIC DNA]</scope>
    <source>
        <tissue evidence="2">Muscle</tissue>
    </source>
</reference>
<evidence type="ECO:0000313" key="3">
    <source>
        <dbReference type="Proteomes" id="UP000324222"/>
    </source>
</evidence>
<evidence type="ECO:0000256" key="1">
    <source>
        <dbReference type="SAM" id="MobiDB-lite"/>
    </source>
</evidence>
<proteinExistence type="predicted"/>
<sequence>MQGAGPPVNSGRAPIPPAPTSPSFPAHLPGTSTENMESRHLGKVELGIVLCTESINKKKASIKTMKQDFQYFNDSEDKSIFL</sequence>
<feature type="region of interest" description="Disordered" evidence="1">
    <location>
        <begin position="1"/>
        <end position="39"/>
    </location>
</feature>
<keyword evidence="3" id="KW-1185">Reference proteome</keyword>
<comment type="caution">
    <text evidence="2">The sequence shown here is derived from an EMBL/GenBank/DDBJ whole genome shotgun (WGS) entry which is preliminary data.</text>
</comment>
<organism evidence="2 3">
    <name type="scientific">Portunus trituberculatus</name>
    <name type="common">Swimming crab</name>
    <name type="synonym">Neptunus trituberculatus</name>
    <dbReference type="NCBI Taxonomy" id="210409"/>
    <lineage>
        <taxon>Eukaryota</taxon>
        <taxon>Metazoa</taxon>
        <taxon>Ecdysozoa</taxon>
        <taxon>Arthropoda</taxon>
        <taxon>Crustacea</taxon>
        <taxon>Multicrustacea</taxon>
        <taxon>Malacostraca</taxon>
        <taxon>Eumalacostraca</taxon>
        <taxon>Eucarida</taxon>
        <taxon>Decapoda</taxon>
        <taxon>Pleocyemata</taxon>
        <taxon>Brachyura</taxon>
        <taxon>Eubrachyura</taxon>
        <taxon>Portunoidea</taxon>
        <taxon>Portunidae</taxon>
        <taxon>Portuninae</taxon>
        <taxon>Portunus</taxon>
    </lineage>
</organism>
<gene>
    <name evidence="2" type="ORF">E2C01_044934</name>
</gene>
<name>A0A5B7FZP7_PORTR</name>
<dbReference type="EMBL" id="VSRR010009948">
    <property type="protein sequence ID" value="MPC51096.1"/>
    <property type="molecule type" value="Genomic_DNA"/>
</dbReference>
<dbReference type="Proteomes" id="UP000324222">
    <property type="component" value="Unassembled WGS sequence"/>
</dbReference>
<accession>A0A5B7FZP7</accession>